<dbReference type="AlphaFoldDB" id="A0A238VWT2"/>
<feature type="domain" description="PucR-like N-terminal" evidence="1">
    <location>
        <begin position="4"/>
        <end position="137"/>
    </location>
</feature>
<dbReference type="RefSeq" id="WP_089310714.1">
    <property type="nucleotide sequence ID" value="NZ_FZNP01000002.1"/>
</dbReference>
<proteinExistence type="predicted"/>
<dbReference type="Proteomes" id="UP000198420">
    <property type="component" value="Unassembled WGS sequence"/>
</dbReference>
<accession>A0A238VWT2</accession>
<sequence>MQPTLDQFLTDRLDEITAEVAGEIAERVPAYTHLRAREILALVRDALAAYTGARETSTVLDAFRALGASEARAGQDVRHFESALRTGARVLIRRTAGAAARLYPPTAEYITVMEQAFSAEGRIVQAAVEGHHRAGRRDGTRRLHTLISEN</sequence>
<dbReference type="Pfam" id="PF25906">
    <property type="entry name" value="PucR-like_N"/>
    <property type="match status" value="1"/>
</dbReference>
<organism evidence="2 3">
    <name type="scientific">Actinomadura mexicana</name>
    <dbReference type="NCBI Taxonomy" id="134959"/>
    <lineage>
        <taxon>Bacteria</taxon>
        <taxon>Bacillati</taxon>
        <taxon>Actinomycetota</taxon>
        <taxon>Actinomycetes</taxon>
        <taxon>Streptosporangiales</taxon>
        <taxon>Thermomonosporaceae</taxon>
        <taxon>Actinomadura</taxon>
    </lineage>
</organism>
<keyword evidence="3" id="KW-1185">Reference proteome</keyword>
<gene>
    <name evidence="2" type="ORF">SAMN06265355_102481</name>
</gene>
<evidence type="ECO:0000313" key="2">
    <source>
        <dbReference type="EMBL" id="SNR38782.1"/>
    </source>
</evidence>
<reference evidence="3" key="1">
    <citation type="submission" date="2017-06" db="EMBL/GenBank/DDBJ databases">
        <authorList>
            <person name="Varghese N."/>
            <person name="Submissions S."/>
        </authorList>
    </citation>
    <scope>NUCLEOTIDE SEQUENCE [LARGE SCALE GENOMIC DNA]</scope>
    <source>
        <strain evidence="3">DSM 44485</strain>
    </source>
</reference>
<dbReference type="EMBL" id="FZNP01000002">
    <property type="protein sequence ID" value="SNR38782.1"/>
    <property type="molecule type" value="Genomic_DNA"/>
</dbReference>
<evidence type="ECO:0000259" key="1">
    <source>
        <dbReference type="Pfam" id="PF25906"/>
    </source>
</evidence>
<dbReference type="InterPro" id="IPR058663">
    <property type="entry name" value="PucR-like_N"/>
</dbReference>
<protein>
    <recommendedName>
        <fullName evidence="1">PucR-like N-terminal domain-containing protein</fullName>
    </recommendedName>
</protein>
<evidence type="ECO:0000313" key="3">
    <source>
        <dbReference type="Proteomes" id="UP000198420"/>
    </source>
</evidence>
<name>A0A238VWT2_9ACTN</name>
<dbReference type="OrthoDB" id="3479784at2"/>